<comment type="subcellular location">
    <subcellularLocation>
        <location evidence="1">Cell membrane</location>
        <topology evidence="1">Multi-pass membrane protein</topology>
    </subcellularLocation>
</comment>
<keyword evidence="6 8" id="KW-0472">Membrane</keyword>
<dbReference type="RefSeq" id="WP_345266653.1">
    <property type="nucleotide sequence ID" value="NZ_BAABIM010000002.1"/>
</dbReference>
<sequence length="790" mass="81599">MATFLQRLGSAAYRRWPVVVAAWLVALIGVGALAAGFSKPMSDTFSIPGIPSERAATLQQELFPTAVDAFDQASVTVVVQAPQGQQLSDPAVAEQVGELVAALQGLPQMPPADVAPLADPVTAAQAQREQLVGAAVEGGTPEEVAQANADALSPLSEDGTTGLIPFTFDVDTVADVEPATVEALTDVMDDAREGGLTVEANGSGLQTIPHLGGTSELIGIGVALVVLVLTFGSLVAAGLPILTALFGVGIGVAGITAATAFTDIGSTTPLLATMIGLAVGIDYTLFILARYRSELEHTDDRRQAIGIAVGTAGSAVVFAGLTVLIALSALSVVRIPFLTSMGIAAAVTVLIAVLVALTLLPAVLGMLGKRSFGGVVRRYRPTRDAEGRVLNNGVRWARLLGKRPVAVVLLVVVGLGALALPIRDLYLAFPTDSTASSDTTQRQASDLIAAEFGPGRDAPLAVVVDARGLDEEQAGAAFGAVAEWAGGQDGVANAQVVATNAPLGADGAPTGPATGAQVLVTPATGAEDQDTEEVLQALRDGQSGIEEETGTEIGVTGLTAITVDVSERLASALPIYLAIVVGLAFILLMIVFRSILVPLTATLGFLLSVLATLGLTVLIFQEGALGLMEGQPIVSFIPIFLIGLVFGLAMDYQVFLVTRMREAHVHGMGTREAVVDGFRNSARVVTAAAVIMISVFAAFILIDDPIIKSMGFALAVAVFLDAFVVRMTLIPALMYLLGEKAWWLPRWLDRLLPNVDVEGEKLERPAGSTGRRDPDAGSGAGDREPVSAGV</sequence>
<evidence type="ECO:0000259" key="9">
    <source>
        <dbReference type="PROSITE" id="PS50156"/>
    </source>
</evidence>
<comment type="similarity">
    <text evidence="2">Belongs to the resistance-nodulation-cell division (RND) (TC 2.A.6) family. MmpL subfamily.</text>
</comment>
<feature type="domain" description="SSD" evidence="9">
    <location>
        <begin position="234"/>
        <end position="366"/>
    </location>
</feature>
<gene>
    <name evidence="10" type="ORF">GCM10023226_27050</name>
</gene>
<feature type="transmembrane region" description="Helical" evidence="8">
    <location>
        <begin position="684"/>
        <end position="702"/>
    </location>
</feature>
<dbReference type="Gene3D" id="1.20.1640.10">
    <property type="entry name" value="Multidrug efflux transporter AcrB transmembrane domain"/>
    <property type="match status" value="2"/>
</dbReference>
<feature type="transmembrane region" description="Helical" evidence="8">
    <location>
        <begin position="599"/>
        <end position="621"/>
    </location>
</feature>
<feature type="transmembrane region" description="Helical" evidence="8">
    <location>
        <begin position="573"/>
        <end position="592"/>
    </location>
</feature>
<evidence type="ECO:0000256" key="1">
    <source>
        <dbReference type="ARBA" id="ARBA00004651"/>
    </source>
</evidence>
<dbReference type="InterPro" id="IPR004869">
    <property type="entry name" value="MMPL_dom"/>
</dbReference>
<feature type="region of interest" description="Disordered" evidence="7">
    <location>
        <begin position="762"/>
        <end position="790"/>
    </location>
</feature>
<feature type="transmembrane region" description="Helical" evidence="8">
    <location>
        <begin position="405"/>
        <end position="422"/>
    </location>
</feature>
<feature type="transmembrane region" description="Helical" evidence="8">
    <location>
        <begin position="217"/>
        <end position="237"/>
    </location>
</feature>
<evidence type="ECO:0000313" key="11">
    <source>
        <dbReference type="Proteomes" id="UP001500621"/>
    </source>
</evidence>
<comment type="caution">
    <text evidence="10">The sequence shown here is derived from an EMBL/GenBank/DDBJ whole genome shotgun (WGS) entry which is preliminary data.</text>
</comment>
<name>A0ABP8WEF1_9ACTN</name>
<evidence type="ECO:0000256" key="3">
    <source>
        <dbReference type="ARBA" id="ARBA00022475"/>
    </source>
</evidence>
<proteinExistence type="inferred from homology"/>
<evidence type="ECO:0000256" key="4">
    <source>
        <dbReference type="ARBA" id="ARBA00022692"/>
    </source>
</evidence>
<organism evidence="10 11">
    <name type="scientific">Nocardioides nanhaiensis</name>
    <dbReference type="NCBI Taxonomy" id="1476871"/>
    <lineage>
        <taxon>Bacteria</taxon>
        <taxon>Bacillati</taxon>
        <taxon>Actinomycetota</taxon>
        <taxon>Actinomycetes</taxon>
        <taxon>Propionibacteriales</taxon>
        <taxon>Nocardioidaceae</taxon>
        <taxon>Nocardioides</taxon>
    </lineage>
</organism>
<evidence type="ECO:0000256" key="6">
    <source>
        <dbReference type="ARBA" id="ARBA00023136"/>
    </source>
</evidence>
<feature type="transmembrane region" description="Helical" evidence="8">
    <location>
        <begin position="714"/>
        <end position="737"/>
    </location>
</feature>
<evidence type="ECO:0000256" key="2">
    <source>
        <dbReference type="ARBA" id="ARBA00010157"/>
    </source>
</evidence>
<feature type="transmembrane region" description="Helical" evidence="8">
    <location>
        <begin position="633"/>
        <end position="652"/>
    </location>
</feature>
<keyword evidence="11" id="KW-1185">Reference proteome</keyword>
<dbReference type="Pfam" id="PF03176">
    <property type="entry name" value="MMPL"/>
    <property type="match status" value="2"/>
</dbReference>
<dbReference type="SUPFAM" id="SSF82866">
    <property type="entry name" value="Multidrug efflux transporter AcrB transmembrane domain"/>
    <property type="match status" value="2"/>
</dbReference>
<accession>A0ABP8WEF1</accession>
<keyword evidence="5 8" id="KW-1133">Transmembrane helix</keyword>
<evidence type="ECO:0000256" key="7">
    <source>
        <dbReference type="SAM" id="MobiDB-lite"/>
    </source>
</evidence>
<keyword evidence="4 8" id="KW-0812">Transmembrane</keyword>
<reference evidence="11" key="1">
    <citation type="journal article" date="2019" name="Int. J. Syst. Evol. Microbiol.">
        <title>The Global Catalogue of Microorganisms (GCM) 10K type strain sequencing project: providing services to taxonomists for standard genome sequencing and annotation.</title>
        <authorList>
            <consortium name="The Broad Institute Genomics Platform"/>
            <consortium name="The Broad Institute Genome Sequencing Center for Infectious Disease"/>
            <person name="Wu L."/>
            <person name="Ma J."/>
        </authorList>
    </citation>
    <scope>NUCLEOTIDE SEQUENCE [LARGE SCALE GENOMIC DNA]</scope>
    <source>
        <strain evidence="11">JCM 18127</strain>
    </source>
</reference>
<dbReference type="PROSITE" id="PS50156">
    <property type="entry name" value="SSD"/>
    <property type="match status" value="1"/>
</dbReference>
<feature type="transmembrane region" description="Helical" evidence="8">
    <location>
        <begin position="342"/>
        <end position="368"/>
    </location>
</feature>
<feature type="transmembrane region" description="Helical" evidence="8">
    <location>
        <begin position="270"/>
        <end position="291"/>
    </location>
</feature>
<dbReference type="EMBL" id="BAABIM010000002">
    <property type="protein sequence ID" value="GAA4687761.1"/>
    <property type="molecule type" value="Genomic_DNA"/>
</dbReference>
<evidence type="ECO:0000256" key="5">
    <source>
        <dbReference type="ARBA" id="ARBA00022989"/>
    </source>
</evidence>
<protein>
    <submittedName>
        <fullName evidence="10">MMPL family transporter</fullName>
    </submittedName>
</protein>
<dbReference type="PANTHER" id="PTHR33406:SF11">
    <property type="entry name" value="MEMBRANE PROTEIN SCO6666-RELATED"/>
    <property type="match status" value="1"/>
</dbReference>
<dbReference type="InterPro" id="IPR000731">
    <property type="entry name" value="SSD"/>
</dbReference>
<dbReference type="PANTHER" id="PTHR33406">
    <property type="entry name" value="MEMBRANE PROTEIN MJ1562-RELATED"/>
    <property type="match status" value="1"/>
</dbReference>
<feature type="transmembrane region" description="Helical" evidence="8">
    <location>
        <begin position="244"/>
        <end position="264"/>
    </location>
</feature>
<feature type="transmembrane region" description="Helical" evidence="8">
    <location>
        <begin position="303"/>
        <end position="330"/>
    </location>
</feature>
<evidence type="ECO:0000313" key="10">
    <source>
        <dbReference type="EMBL" id="GAA4687761.1"/>
    </source>
</evidence>
<evidence type="ECO:0000256" key="8">
    <source>
        <dbReference type="SAM" id="Phobius"/>
    </source>
</evidence>
<keyword evidence="3" id="KW-1003">Cell membrane</keyword>
<dbReference type="Proteomes" id="UP001500621">
    <property type="component" value="Unassembled WGS sequence"/>
</dbReference>
<dbReference type="InterPro" id="IPR050545">
    <property type="entry name" value="Mycobact_MmpL"/>
</dbReference>